<dbReference type="GO" id="GO:0005576">
    <property type="term" value="C:extracellular region"/>
    <property type="evidence" value="ECO:0007669"/>
    <property type="project" value="UniProtKB-SubCell"/>
</dbReference>
<feature type="chain" id="PRO_5020620439" description="Leucine-rich repeat-containing N-terminal plant-type domain-containing protein" evidence="5">
    <location>
        <begin position="19"/>
        <end position="317"/>
    </location>
</feature>
<protein>
    <recommendedName>
        <fullName evidence="8">Leucine-rich repeat-containing N-terminal plant-type domain-containing protein</fullName>
    </recommendedName>
</protein>
<dbReference type="Pfam" id="PF00560">
    <property type="entry name" value="LRR_1"/>
    <property type="match status" value="3"/>
</dbReference>
<dbReference type="AlphaFoldDB" id="A0A4R8PYT3"/>
<dbReference type="InterPro" id="IPR051582">
    <property type="entry name" value="LRR_extensin-like_regulator"/>
</dbReference>
<dbReference type="Gene3D" id="3.80.10.10">
    <property type="entry name" value="Ribonuclease Inhibitor"/>
    <property type="match status" value="3"/>
</dbReference>
<evidence type="ECO:0000256" key="3">
    <source>
        <dbReference type="ARBA" id="ARBA00022729"/>
    </source>
</evidence>
<dbReference type="PANTHER" id="PTHR32093:SF131">
    <property type="entry name" value="LEUCINE-RICH REPEAT-CONTAINING N-TERMINAL PLANT-TYPE DOMAIN-CONTAINING PROTEIN"/>
    <property type="match status" value="1"/>
</dbReference>
<evidence type="ECO:0008006" key="8">
    <source>
        <dbReference type="Google" id="ProtNLM"/>
    </source>
</evidence>
<reference evidence="6 7" key="1">
    <citation type="submission" date="2018-11" db="EMBL/GenBank/DDBJ databases">
        <title>Genome sequence and assembly of Colletotrichum spinosum.</title>
        <authorList>
            <person name="Gan P."/>
            <person name="Shirasu K."/>
        </authorList>
    </citation>
    <scope>NUCLEOTIDE SEQUENCE [LARGE SCALE GENOMIC DNA]</scope>
    <source>
        <strain evidence="6 7">CBS 515.97</strain>
    </source>
</reference>
<comment type="caution">
    <text evidence="6">The sequence shown here is derived from an EMBL/GenBank/DDBJ whole genome shotgun (WGS) entry which is preliminary data.</text>
</comment>
<accession>A0A4R8PYT3</accession>
<dbReference type="PANTHER" id="PTHR32093">
    <property type="entry name" value="LEUCINE-RICH REPEAT EXTENSIN-LIKE PROTEIN 3-RELATED"/>
    <property type="match status" value="1"/>
</dbReference>
<evidence type="ECO:0000256" key="2">
    <source>
        <dbReference type="ARBA" id="ARBA00022525"/>
    </source>
</evidence>
<keyword evidence="2" id="KW-0964">Secreted</keyword>
<proteinExistence type="predicted"/>
<keyword evidence="4" id="KW-0677">Repeat</keyword>
<comment type="subcellular location">
    <subcellularLocation>
        <location evidence="1">Secreted</location>
    </subcellularLocation>
</comment>
<organism evidence="6 7">
    <name type="scientific">Colletotrichum spinosum</name>
    <dbReference type="NCBI Taxonomy" id="1347390"/>
    <lineage>
        <taxon>Eukaryota</taxon>
        <taxon>Fungi</taxon>
        <taxon>Dikarya</taxon>
        <taxon>Ascomycota</taxon>
        <taxon>Pezizomycotina</taxon>
        <taxon>Sordariomycetes</taxon>
        <taxon>Hypocreomycetidae</taxon>
        <taxon>Glomerellales</taxon>
        <taxon>Glomerellaceae</taxon>
        <taxon>Colletotrichum</taxon>
        <taxon>Colletotrichum orbiculare species complex</taxon>
    </lineage>
</organism>
<dbReference type="EMBL" id="QAPG01000109">
    <property type="protein sequence ID" value="TDZ31102.1"/>
    <property type="molecule type" value="Genomic_DNA"/>
</dbReference>
<keyword evidence="7" id="KW-1185">Reference proteome</keyword>
<keyword evidence="3 5" id="KW-0732">Signal</keyword>
<dbReference type="InterPro" id="IPR032675">
    <property type="entry name" value="LRR_dom_sf"/>
</dbReference>
<evidence type="ECO:0000256" key="1">
    <source>
        <dbReference type="ARBA" id="ARBA00004613"/>
    </source>
</evidence>
<evidence type="ECO:0000256" key="5">
    <source>
        <dbReference type="SAM" id="SignalP"/>
    </source>
</evidence>
<evidence type="ECO:0000313" key="7">
    <source>
        <dbReference type="Proteomes" id="UP000295083"/>
    </source>
</evidence>
<sequence length="317" mass="34275">MVPFTLLISSLLCAPALAAPATTGGDSNLHRDLVLVKSFKKQITSDPHGYTRNWTGNDVCKFGGFRCADNPNTGLKALSGIDLNNFELEGNPLKLEGFLDKLTDLTFFHANTNGFTGELPKDLSALKWLWELDLSSNQLSGPFPEAVLNANLVFLDLRFNGFDGPLPEKLFELDLDTIFLNDNKFGGSIPATIGSTPARYITLANNQFKGRIPETLGNAKSLEEILLLGNRLSGPLPTVYKTENLTVFDVSNNKLSGPVPEALCELKKVQLVNLTNNNFDGALGPACAKLVENDVLDVSNNCIKGAKGQKSASDCTK</sequence>
<dbReference type="SUPFAM" id="SSF52058">
    <property type="entry name" value="L domain-like"/>
    <property type="match status" value="1"/>
</dbReference>
<evidence type="ECO:0000313" key="6">
    <source>
        <dbReference type="EMBL" id="TDZ31102.1"/>
    </source>
</evidence>
<evidence type="ECO:0000256" key="4">
    <source>
        <dbReference type="ARBA" id="ARBA00022737"/>
    </source>
</evidence>
<dbReference type="InterPro" id="IPR001611">
    <property type="entry name" value="Leu-rich_rpt"/>
</dbReference>
<gene>
    <name evidence="6" type="ORF">C8035_v001476</name>
</gene>
<dbReference type="Proteomes" id="UP000295083">
    <property type="component" value="Unassembled WGS sequence"/>
</dbReference>
<feature type="signal peptide" evidence="5">
    <location>
        <begin position="1"/>
        <end position="18"/>
    </location>
</feature>
<name>A0A4R8PYT3_9PEZI</name>